<organism evidence="4 5">
    <name type="scientific">Silurus meridionalis</name>
    <name type="common">Southern catfish</name>
    <name type="synonym">Silurus soldatovi meridionalis</name>
    <dbReference type="NCBI Taxonomy" id="175797"/>
    <lineage>
        <taxon>Eukaryota</taxon>
        <taxon>Metazoa</taxon>
        <taxon>Chordata</taxon>
        <taxon>Craniata</taxon>
        <taxon>Vertebrata</taxon>
        <taxon>Euteleostomi</taxon>
        <taxon>Actinopterygii</taxon>
        <taxon>Neopterygii</taxon>
        <taxon>Teleostei</taxon>
        <taxon>Ostariophysi</taxon>
        <taxon>Siluriformes</taxon>
        <taxon>Siluridae</taxon>
        <taxon>Silurus</taxon>
    </lineage>
</organism>
<keyword evidence="5" id="KW-1185">Reference proteome</keyword>
<feature type="domain" description="Fibrinogen C-terminal" evidence="3">
    <location>
        <begin position="32"/>
        <end position="200"/>
    </location>
</feature>
<dbReference type="SMART" id="SM00186">
    <property type="entry name" value="FBG"/>
    <property type="match status" value="2"/>
</dbReference>
<dbReference type="Proteomes" id="UP000606274">
    <property type="component" value="Unassembled WGS sequence"/>
</dbReference>
<evidence type="ECO:0000313" key="5">
    <source>
        <dbReference type="Proteomes" id="UP000606274"/>
    </source>
</evidence>
<gene>
    <name evidence="4" type="ORF">HF521_012558</name>
</gene>
<protein>
    <recommendedName>
        <fullName evidence="3">Fibrinogen C-terminal domain-containing protein</fullName>
    </recommendedName>
</protein>
<evidence type="ECO:0000259" key="3">
    <source>
        <dbReference type="PROSITE" id="PS51406"/>
    </source>
</evidence>
<sequence length="427" mass="48237">MKENKMMDVVFLVFSVVSVFGVLPTLVESTPVSQDGLPTDCSDVHASGQKLSGVYTIYPTAETPVQVYCDMGCLGSKEEDGKWTVFQRRMDGTVNFYRSWEHYKIGFGNMDGEYWLGLENIYQLTHKRKYELKVDLQDFDGATASARYSSFSIDSEAEGYKLHVSGFINGGAGDSLATHNGQKFSTFDKDQDSFAGGNCAKSYLGAFWYNCADVYANGHTLSEVYTIYPAGETPVQVYCDMGCWGSRTNDGNWTVIQRRMDGSVNFYRPWEHYKKGFGNKDEEYWLGLENLHQLTRKRKYELRVDLQDFDGSSVYAHYSYFSVDSEAEGYKLTVSGFINGGAGDSLASHNGQKFSTFDKDQDSYPEGNCAKSYLGAFWYNQCHHANPNGIYLWGNDGTHYAIGNVWQHWKGYNYGLKYIAMKIRPVA</sequence>
<dbReference type="GO" id="GO:0005615">
    <property type="term" value="C:extracellular space"/>
    <property type="evidence" value="ECO:0007669"/>
    <property type="project" value="TreeGrafter"/>
</dbReference>
<dbReference type="InterPro" id="IPR014716">
    <property type="entry name" value="Fibrinogen_a/b/g_C_1"/>
</dbReference>
<dbReference type="PANTHER" id="PTHR19143">
    <property type="entry name" value="FIBRINOGEN/TENASCIN/ANGIOPOEITIN"/>
    <property type="match status" value="1"/>
</dbReference>
<feature type="domain" description="Fibrinogen C-terminal" evidence="3">
    <location>
        <begin position="202"/>
        <end position="427"/>
    </location>
</feature>
<feature type="signal peptide" evidence="2">
    <location>
        <begin position="1"/>
        <end position="29"/>
    </location>
</feature>
<dbReference type="Pfam" id="PF00147">
    <property type="entry name" value="Fibrinogen_C"/>
    <property type="match status" value="1"/>
</dbReference>
<name>A0A8T0ACS5_SILME</name>
<comment type="caution">
    <text evidence="4">The sequence shown here is derived from an EMBL/GenBank/DDBJ whole genome shotgun (WGS) entry which is preliminary data.</text>
</comment>
<dbReference type="FunFam" id="3.90.215.10:FF:000001">
    <property type="entry name" value="Tenascin isoform 1"/>
    <property type="match status" value="1"/>
</dbReference>
<dbReference type="InterPro" id="IPR036056">
    <property type="entry name" value="Fibrinogen-like_C"/>
</dbReference>
<feature type="chain" id="PRO_5035737320" description="Fibrinogen C-terminal domain-containing protein" evidence="2">
    <location>
        <begin position="30"/>
        <end position="427"/>
    </location>
</feature>
<dbReference type="PANTHER" id="PTHR19143:SF225">
    <property type="entry name" value="MICROFIBRIL-ASSOCIATED GLYCOPROTEIN 4"/>
    <property type="match status" value="1"/>
</dbReference>
<dbReference type="AlphaFoldDB" id="A0A8T0ACS5"/>
<dbReference type="InterPro" id="IPR050373">
    <property type="entry name" value="Fibrinogen_C-term_domain"/>
</dbReference>
<dbReference type="Gene3D" id="3.90.215.10">
    <property type="entry name" value="Gamma Fibrinogen, chain A, domain 1"/>
    <property type="match status" value="2"/>
</dbReference>
<accession>A0A8T0ACS5</accession>
<dbReference type="CDD" id="cd00087">
    <property type="entry name" value="FReD"/>
    <property type="match status" value="2"/>
</dbReference>
<dbReference type="SUPFAM" id="SSF56496">
    <property type="entry name" value="Fibrinogen C-terminal domain-like"/>
    <property type="match status" value="2"/>
</dbReference>
<evidence type="ECO:0000313" key="4">
    <source>
        <dbReference type="EMBL" id="KAF7689205.1"/>
    </source>
</evidence>
<evidence type="ECO:0000256" key="2">
    <source>
        <dbReference type="SAM" id="SignalP"/>
    </source>
</evidence>
<dbReference type="InterPro" id="IPR002181">
    <property type="entry name" value="Fibrinogen_a/b/g_C_dom"/>
</dbReference>
<evidence type="ECO:0000256" key="1">
    <source>
        <dbReference type="ARBA" id="ARBA00023157"/>
    </source>
</evidence>
<dbReference type="EMBL" id="JABFDY010000024">
    <property type="protein sequence ID" value="KAF7689205.1"/>
    <property type="molecule type" value="Genomic_DNA"/>
</dbReference>
<proteinExistence type="predicted"/>
<reference evidence="4" key="1">
    <citation type="submission" date="2020-08" db="EMBL/GenBank/DDBJ databases">
        <title>Chromosome-level assembly of Southern catfish (Silurus meridionalis) provides insights into visual adaptation to the nocturnal and benthic lifestyles.</title>
        <authorList>
            <person name="Zhang Y."/>
            <person name="Wang D."/>
            <person name="Peng Z."/>
        </authorList>
    </citation>
    <scope>NUCLEOTIDE SEQUENCE</scope>
    <source>
        <strain evidence="4">SWU-2019-XX</strain>
        <tissue evidence="4">Muscle</tissue>
    </source>
</reference>
<dbReference type="GO" id="GO:0048251">
    <property type="term" value="P:elastic fiber assembly"/>
    <property type="evidence" value="ECO:0007669"/>
    <property type="project" value="TreeGrafter"/>
</dbReference>
<keyword evidence="2" id="KW-0732">Signal</keyword>
<dbReference type="PROSITE" id="PS51406">
    <property type="entry name" value="FIBRINOGEN_C_2"/>
    <property type="match status" value="2"/>
</dbReference>
<keyword evidence="1" id="KW-1015">Disulfide bond</keyword>